<dbReference type="InterPro" id="IPR007110">
    <property type="entry name" value="Ig-like_dom"/>
</dbReference>
<dbReference type="SMART" id="SM00406">
    <property type="entry name" value="IGv"/>
    <property type="match status" value="1"/>
</dbReference>
<keyword evidence="4" id="KW-0393">Immunoglobulin domain</keyword>
<accession>F7GDJ4</accession>
<dbReference type="SMART" id="SM00409">
    <property type="entry name" value="IG"/>
    <property type="match status" value="1"/>
</dbReference>
<dbReference type="GeneTree" id="ENSGT00940000153073"/>
<dbReference type="PANTHER" id="PTHR19367:SF42">
    <property type="entry name" value="T CELL RECEPTOR ALPHA VARIABLE 18"/>
    <property type="match status" value="1"/>
</dbReference>
<dbReference type="AlphaFoldDB" id="F7GDJ4"/>
<dbReference type="GO" id="GO:0002250">
    <property type="term" value="P:adaptive immune response"/>
    <property type="evidence" value="ECO:0007669"/>
    <property type="project" value="UniProtKB-KW"/>
</dbReference>
<name>F7GDJ4_ORNAN</name>
<dbReference type="Bgee" id="ENSOANG00000001546">
    <property type="expression patterns" value="Expressed in heart and 1 other cell type or tissue"/>
</dbReference>
<dbReference type="Pfam" id="PF07686">
    <property type="entry name" value="V-set"/>
    <property type="match status" value="1"/>
</dbReference>
<evidence type="ECO:0000259" key="6">
    <source>
        <dbReference type="PROSITE" id="PS50835"/>
    </source>
</evidence>
<dbReference type="OMA" id="FRASHVK"/>
<dbReference type="InterPro" id="IPR051287">
    <property type="entry name" value="TCR_variable_region"/>
</dbReference>
<dbReference type="FunCoup" id="F7GDJ4">
    <property type="interactions" value="117"/>
</dbReference>
<dbReference type="InParanoid" id="F7GDJ4"/>
<evidence type="ECO:0000256" key="5">
    <source>
        <dbReference type="ARBA" id="ARBA00043266"/>
    </source>
</evidence>
<protein>
    <recommendedName>
        <fullName evidence="6">Ig-like domain-containing protein</fullName>
    </recommendedName>
</protein>
<evidence type="ECO:0000256" key="1">
    <source>
        <dbReference type="ARBA" id="ARBA00022729"/>
    </source>
</evidence>
<dbReference type="Gene3D" id="2.60.40.10">
    <property type="entry name" value="Immunoglobulins"/>
    <property type="match status" value="1"/>
</dbReference>
<dbReference type="Ensembl" id="ENSOANT00000002462.2">
    <property type="protein sequence ID" value="ENSOANP00000002461.2"/>
    <property type="gene ID" value="ENSOANG00000001546.3"/>
</dbReference>
<keyword evidence="2" id="KW-1064">Adaptive immunity</keyword>
<dbReference type="HOGENOM" id="CLU_077975_8_0_1"/>
<dbReference type="STRING" id="9258.ENSOANP00000002461"/>
<dbReference type="PANTHER" id="PTHR19367">
    <property type="entry name" value="T-CELL RECEPTOR ALPHA CHAIN V REGION"/>
    <property type="match status" value="1"/>
</dbReference>
<keyword evidence="5" id="KW-0391">Immunity</keyword>
<evidence type="ECO:0000256" key="2">
    <source>
        <dbReference type="ARBA" id="ARBA00023130"/>
    </source>
</evidence>
<proteinExistence type="predicted"/>
<dbReference type="PROSITE" id="PS50835">
    <property type="entry name" value="IG_LIKE"/>
    <property type="match status" value="1"/>
</dbReference>
<dbReference type="Proteomes" id="UP000002279">
    <property type="component" value="Unplaced"/>
</dbReference>
<evidence type="ECO:0000256" key="4">
    <source>
        <dbReference type="ARBA" id="ARBA00023319"/>
    </source>
</evidence>
<reference evidence="7" key="1">
    <citation type="submission" date="2025-08" db="UniProtKB">
        <authorList>
            <consortium name="Ensembl"/>
        </authorList>
    </citation>
    <scope>IDENTIFICATION</scope>
    <source>
        <strain evidence="7">Glennie</strain>
    </source>
</reference>
<dbReference type="InterPro" id="IPR013106">
    <property type="entry name" value="Ig_V-set"/>
</dbReference>
<keyword evidence="3" id="KW-0675">Receptor</keyword>
<keyword evidence="8" id="KW-1185">Reference proteome</keyword>
<dbReference type="InterPro" id="IPR013783">
    <property type="entry name" value="Ig-like_fold"/>
</dbReference>
<keyword evidence="1" id="KW-0732">Signal</keyword>
<dbReference type="eggNOG" id="ENOG502S6PI">
    <property type="taxonomic scope" value="Eukaryota"/>
</dbReference>
<sequence length="168" mass="18074">MLCFSGGTDGDSVNQTEGHVTLVEEAKLTLTCTYESTSYTPYPFWYVQFSGEAPKLLLKDTSEKEQKESSNGFHAKHKKDVKSFDLKKHAVTLGDSAVYYCAVSDTVTGAAGGAAHKPLADPAAMWSLGRAGSGVSRSHRHIPALGLSPWRWESPNLACPAENGCHQG</sequence>
<keyword evidence="5" id="KW-1279">T cell receptor</keyword>
<evidence type="ECO:0000313" key="8">
    <source>
        <dbReference type="Proteomes" id="UP000002279"/>
    </source>
</evidence>
<evidence type="ECO:0000256" key="3">
    <source>
        <dbReference type="ARBA" id="ARBA00023170"/>
    </source>
</evidence>
<dbReference type="SUPFAM" id="SSF48726">
    <property type="entry name" value="Immunoglobulin"/>
    <property type="match status" value="1"/>
</dbReference>
<reference evidence="7" key="2">
    <citation type="submission" date="2025-09" db="UniProtKB">
        <authorList>
            <consortium name="Ensembl"/>
        </authorList>
    </citation>
    <scope>IDENTIFICATION</scope>
    <source>
        <strain evidence="7">Glennie</strain>
    </source>
</reference>
<feature type="domain" description="Ig-like" evidence="6">
    <location>
        <begin position="11"/>
        <end position="120"/>
    </location>
</feature>
<dbReference type="InterPro" id="IPR036179">
    <property type="entry name" value="Ig-like_dom_sf"/>
</dbReference>
<organism evidence="7 8">
    <name type="scientific">Ornithorhynchus anatinus</name>
    <name type="common">Duckbill platypus</name>
    <dbReference type="NCBI Taxonomy" id="9258"/>
    <lineage>
        <taxon>Eukaryota</taxon>
        <taxon>Metazoa</taxon>
        <taxon>Chordata</taxon>
        <taxon>Craniata</taxon>
        <taxon>Vertebrata</taxon>
        <taxon>Euteleostomi</taxon>
        <taxon>Mammalia</taxon>
        <taxon>Monotremata</taxon>
        <taxon>Ornithorhynchidae</taxon>
        <taxon>Ornithorhynchus</taxon>
    </lineage>
</organism>
<dbReference type="InterPro" id="IPR003599">
    <property type="entry name" value="Ig_sub"/>
</dbReference>
<evidence type="ECO:0000313" key="7">
    <source>
        <dbReference type="Ensembl" id="ENSOANP00000002461.2"/>
    </source>
</evidence>
<dbReference type="GO" id="GO:0042101">
    <property type="term" value="C:T cell receptor complex"/>
    <property type="evidence" value="ECO:0007669"/>
    <property type="project" value="UniProtKB-KW"/>
</dbReference>